<dbReference type="GO" id="GO:0022857">
    <property type="term" value="F:transmembrane transporter activity"/>
    <property type="evidence" value="ECO:0007669"/>
    <property type="project" value="InterPro"/>
</dbReference>
<proteinExistence type="predicted"/>
<accession>A0A7U9XXH3</accession>
<dbReference type="RefSeq" id="WP_176240064.1">
    <property type="nucleotide sequence ID" value="NZ_AP024412.1"/>
</dbReference>
<dbReference type="InterPro" id="IPR024529">
    <property type="entry name" value="ECF_trnsprt_substrate-spec"/>
</dbReference>
<sequence length="183" mass="20045">MKKSKELQKLVLASSLVAISIVIDVFFKQILSFNNFGVPFYAIPIIYGSIILGPLYGLIMGYVSDLVGFVAFPNGAYAFIFALGAMLWGFIPGLFLYKKFDKVKLVIVVAITHILVTIANTIGLLAFLSVETALASLTIRLAMIPVNVVIITLLVSSLYQKLLPVLVDMQIKNSNELKESKSI</sequence>
<protein>
    <submittedName>
        <fullName evidence="1">Membrane protein</fullName>
    </submittedName>
</protein>
<dbReference type="NCBIfam" id="TIGR04518">
    <property type="entry name" value="ECF_S_folT_fam"/>
    <property type="match status" value="1"/>
</dbReference>
<evidence type="ECO:0000313" key="2">
    <source>
        <dbReference type="Proteomes" id="UP000620133"/>
    </source>
</evidence>
<dbReference type="Gene3D" id="1.10.1760.20">
    <property type="match status" value="1"/>
</dbReference>
<dbReference type="Proteomes" id="UP000620133">
    <property type="component" value="Chromosome"/>
</dbReference>
<dbReference type="AlphaFoldDB" id="A0A7U9XXH3"/>
<reference evidence="1" key="1">
    <citation type="submission" date="2021-01" db="EMBL/GenBank/DDBJ databases">
        <title>Draft genome sequence of Acholeplasmataceae bacterium strain Mahy22.</title>
        <authorList>
            <person name="Watanabe M."/>
            <person name="Kojima H."/>
            <person name="Fukui M."/>
        </authorList>
    </citation>
    <scope>NUCLEOTIDE SEQUENCE</scope>
    <source>
        <strain evidence="1">Mahy22</strain>
    </source>
</reference>
<name>A0A7U9XXH3_9MOLU</name>
<dbReference type="EMBL" id="AP024412">
    <property type="protein sequence ID" value="BCR36533.1"/>
    <property type="molecule type" value="Genomic_DNA"/>
</dbReference>
<evidence type="ECO:0000313" key="1">
    <source>
        <dbReference type="EMBL" id="BCR36533.1"/>
    </source>
</evidence>
<organism evidence="1 2">
    <name type="scientific">Mariniplasma anaerobium</name>
    <dbReference type="NCBI Taxonomy" id="2735436"/>
    <lineage>
        <taxon>Bacteria</taxon>
        <taxon>Bacillati</taxon>
        <taxon>Mycoplasmatota</taxon>
        <taxon>Mollicutes</taxon>
        <taxon>Acholeplasmatales</taxon>
        <taxon>Acholeplasmataceae</taxon>
        <taxon>Mariniplasma</taxon>
    </lineage>
</organism>
<dbReference type="InterPro" id="IPR030949">
    <property type="entry name" value="ECF_S_folate_fam"/>
</dbReference>
<keyword evidence="2" id="KW-1185">Reference proteome</keyword>
<dbReference type="KEGG" id="manr:MPAN_014260"/>
<dbReference type="Pfam" id="PF12822">
    <property type="entry name" value="ECF_trnsprt"/>
    <property type="match status" value="1"/>
</dbReference>
<gene>
    <name evidence="1" type="ORF">MPAN_014260</name>
</gene>